<dbReference type="HOGENOM" id="CLU_2638281_0_0_1"/>
<accession>H0EUE9</accession>
<evidence type="ECO:0000313" key="2">
    <source>
        <dbReference type="EMBL" id="EHK97885.1"/>
    </source>
</evidence>
<evidence type="ECO:0000313" key="3">
    <source>
        <dbReference type="Proteomes" id="UP000005446"/>
    </source>
</evidence>
<organism evidence="2 3">
    <name type="scientific">Glarea lozoyensis (strain ATCC 74030 / MF5533)</name>
    <dbReference type="NCBI Taxonomy" id="1104152"/>
    <lineage>
        <taxon>Eukaryota</taxon>
        <taxon>Fungi</taxon>
        <taxon>Dikarya</taxon>
        <taxon>Ascomycota</taxon>
        <taxon>Pezizomycotina</taxon>
        <taxon>Leotiomycetes</taxon>
        <taxon>Helotiales</taxon>
        <taxon>Helotiaceae</taxon>
        <taxon>Glarea</taxon>
    </lineage>
</organism>
<feature type="region of interest" description="Disordered" evidence="1">
    <location>
        <begin position="1"/>
        <end position="30"/>
    </location>
</feature>
<sequence length="77" mass="8730">MYHLKNQNHENTRLGQTSSTEEKPDPIGLPFRRVLGPATSVLKTDLAWWAGDGVEEALDQFEWKDVDSLSLGYCHQT</sequence>
<dbReference type="Proteomes" id="UP000005446">
    <property type="component" value="Unassembled WGS sequence"/>
</dbReference>
<dbReference type="InParanoid" id="H0EUE9"/>
<proteinExistence type="predicted"/>
<comment type="caution">
    <text evidence="2">The sequence shown here is derived from an EMBL/GenBank/DDBJ whole genome shotgun (WGS) entry which is preliminary data.</text>
</comment>
<gene>
    <name evidence="2" type="ORF">M7I_6383</name>
</gene>
<reference evidence="2 3" key="1">
    <citation type="journal article" date="2012" name="Eukaryot. Cell">
        <title>Genome sequence of the fungus Glarea lozoyensis: the first genome sequence of a species from the Helotiaceae family.</title>
        <authorList>
            <person name="Youssar L."/>
            <person name="Gruening B.A."/>
            <person name="Erxleben A."/>
            <person name="Guenther S."/>
            <person name="Huettel W."/>
        </authorList>
    </citation>
    <scope>NUCLEOTIDE SEQUENCE [LARGE SCALE GENOMIC DNA]</scope>
    <source>
        <strain evidence="3">ATCC 74030 / MF5533</strain>
    </source>
</reference>
<dbReference type="EMBL" id="AGUE01000170">
    <property type="protein sequence ID" value="EHK97885.1"/>
    <property type="molecule type" value="Genomic_DNA"/>
</dbReference>
<name>H0EUE9_GLAL7</name>
<protein>
    <submittedName>
        <fullName evidence="2">Uncharacterized protein</fullName>
    </submittedName>
</protein>
<dbReference type="AlphaFoldDB" id="H0EUE9"/>
<evidence type="ECO:0000256" key="1">
    <source>
        <dbReference type="SAM" id="MobiDB-lite"/>
    </source>
</evidence>
<keyword evidence="3" id="KW-1185">Reference proteome</keyword>